<feature type="region of interest" description="Disordered" evidence="1">
    <location>
        <begin position="16"/>
        <end position="130"/>
    </location>
</feature>
<feature type="compositionally biased region" description="Acidic residues" evidence="1">
    <location>
        <begin position="84"/>
        <end position="130"/>
    </location>
</feature>
<dbReference type="AlphaFoldDB" id="A0A6L2MXY4"/>
<reference evidence="2" key="1">
    <citation type="journal article" date="2019" name="Sci. Rep.">
        <title>Draft genome of Tanacetum cinerariifolium, the natural source of mosquito coil.</title>
        <authorList>
            <person name="Yamashiro T."/>
            <person name="Shiraishi A."/>
            <person name="Satake H."/>
            <person name="Nakayama K."/>
        </authorList>
    </citation>
    <scope>NUCLEOTIDE SEQUENCE</scope>
</reference>
<protein>
    <submittedName>
        <fullName evidence="2">Uncharacterized protein</fullName>
    </submittedName>
</protein>
<name>A0A6L2MXY4_TANCI</name>
<dbReference type="EMBL" id="BKCJ010007634">
    <property type="protein sequence ID" value="GEU78249.1"/>
    <property type="molecule type" value="Genomic_DNA"/>
</dbReference>
<evidence type="ECO:0000256" key="1">
    <source>
        <dbReference type="SAM" id="MobiDB-lite"/>
    </source>
</evidence>
<sequence length="130" mass="14980">MSPDTQVKNQVVILPEHLQHPDESDEFWPTPNDTPYWVPDVPEDEKPKKAGFKRKNGQITHSYVECNRVGKPQRAKEVNTLNEVDGEDGEIPESYDDDEGDNKDELDDEDEVDSKDEGDDEDEEYESEEK</sequence>
<comment type="caution">
    <text evidence="2">The sequence shown here is derived from an EMBL/GenBank/DDBJ whole genome shotgun (WGS) entry which is preliminary data.</text>
</comment>
<evidence type="ECO:0000313" key="2">
    <source>
        <dbReference type="EMBL" id="GEU78249.1"/>
    </source>
</evidence>
<organism evidence="2">
    <name type="scientific">Tanacetum cinerariifolium</name>
    <name type="common">Dalmatian daisy</name>
    <name type="synonym">Chrysanthemum cinerariifolium</name>
    <dbReference type="NCBI Taxonomy" id="118510"/>
    <lineage>
        <taxon>Eukaryota</taxon>
        <taxon>Viridiplantae</taxon>
        <taxon>Streptophyta</taxon>
        <taxon>Embryophyta</taxon>
        <taxon>Tracheophyta</taxon>
        <taxon>Spermatophyta</taxon>
        <taxon>Magnoliopsida</taxon>
        <taxon>eudicotyledons</taxon>
        <taxon>Gunneridae</taxon>
        <taxon>Pentapetalae</taxon>
        <taxon>asterids</taxon>
        <taxon>campanulids</taxon>
        <taxon>Asterales</taxon>
        <taxon>Asteraceae</taxon>
        <taxon>Asteroideae</taxon>
        <taxon>Anthemideae</taxon>
        <taxon>Anthemidinae</taxon>
        <taxon>Tanacetum</taxon>
    </lineage>
</organism>
<gene>
    <name evidence="2" type="ORF">Tci_050227</name>
</gene>
<accession>A0A6L2MXY4</accession>
<proteinExistence type="predicted"/>